<keyword evidence="1 3" id="KW-0378">Hydrolase</keyword>
<protein>
    <submittedName>
        <fullName evidence="3">Alpha/beta fold hydrolase</fullName>
    </submittedName>
</protein>
<accession>A0A5B8XZC0</accession>
<dbReference type="EMBL" id="CP041186">
    <property type="protein sequence ID" value="QDG49410.1"/>
    <property type="molecule type" value="Genomic_DNA"/>
</dbReference>
<dbReference type="Gene3D" id="3.40.50.1820">
    <property type="entry name" value="alpha/beta hydrolase"/>
    <property type="match status" value="1"/>
</dbReference>
<dbReference type="GO" id="GO:0004301">
    <property type="term" value="F:epoxide hydrolase activity"/>
    <property type="evidence" value="ECO:0007669"/>
    <property type="project" value="TreeGrafter"/>
</dbReference>
<evidence type="ECO:0000256" key="1">
    <source>
        <dbReference type="ARBA" id="ARBA00022801"/>
    </source>
</evidence>
<dbReference type="InterPro" id="IPR000639">
    <property type="entry name" value="Epox_hydrolase-like"/>
</dbReference>
<dbReference type="PANTHER" id="PTHR42977:SF3">
    <property type="entry name" value="AB HYDROLASE-1 DOMAIN-CONTAINING PROTEIN"/>
    <property type="match status" value="1"/>
</dbReference>
<dbReference type="InterPro" id="IPR000073">
    <property type="entry name" value="AB_hydrolase_1"/>
</dbReference>
<dbReference type="SUPFAM" id="SSF53474">
    <property type="entry name" value="alpha/beta-Hydrolases"/>
    <property type="match status" value="1"/>
</dbReference>
<evidence type="ECO:0000313" key="3">
    <source>
        <dbReference type="EMBL" id="QDG49410.1"/>
    </source>
</evidence>
<dbReference type="AlphaFoldDB" id="A0A4Y6PMD2"/>
<dbReference type="PANTHER" id="PTHR42977">
    <property type="entry name" value="HYDROLASE-RELATED"/>
    <property type="match status" value="1"/>
</dbReference>
<feature type="domain" description="AB hydrolase-1" evidence="2">
    <location>
        <begin position="41"/>
        <end position="282"/>
    </location>
</feature>
<sequence>MDKLTAPALPHWLDTMLPFERYCVRVDDRTMHVMEYGEGRPVLMIHGNPTWGFLWRKVAAKLDPKEYRCIMPDLVGLGLSEKPHDPEAHTLENHARWMGELVDALDLDDVILVVQDWGGPIGLLAMAERAERLGGIVLGNTVVSEPKEGFKPTLFHRFSQMPIVSDLAFRVLGFPQVALGIAQGDRKSISGEIAKAYRWPLRSLSNRAAPLALARMVPDTMEHPSVAPLQRVREFFTDTDVPVQVVWGTNDPVLGRVLGWVKKLRPDAPVCETRAGHFLQEEVPDDLADAVRAI</sequence>
<proteinExistence type="predicted"/>
<dbReference type="Pfam" id="PF00561">
    <property type="entry name" value="Abhydrolase_1"/>
    <property type="match status" value="1"/>
</dbReference>
<evidence type="ECO:0000259" key="2">
    <source>
        <dbReference type="Pfam" id="PF00561"/>
    </source>
</evidence>
<dbReference type="Proteomes" id="UP000315995">
    <property type="component" value="Chromosome"/>
</dbReference>
<dbReference type="InterPro" id="IPR051340">
    <property type="entry name" value="Haloalkane_dehalogenase"/>
</dbReference>
<keyword evidence="4" id="KW-1185">Reference proteome</keyword>
<dbReference type="RefSeq" id="WP_141195908.1">
    <property type="nucleotide sequence ID" value="NZ_CP041186.1"/>
</dbReference>
<name>A0A4Y6PMD2_PERCE</name>
<dbReference type="PRINTS" id="PR00412">
    <property type="entry name" value="EPOXHYDRLASE"/>
</dbReference>
<dbReference type="OrthoDB" id="9804723at2"/>
<organism evidence="3 4">
    <name type="scientific">Persicimonas caeni</name>
    <dbReference type="NCBI Taxonomy" id="2292766"/>
    <lineage>
        <taxon>Bacteria</taxon>
        <taxon>Deltaproteobacteria</taxon>
        <taxon>Bradymonadales</taxon>
        <taxon>Bradymonadaceae</taxon>
        <taxon>Persicimonas</taxon>
    </lineage>
</organism>
<accession>A0A4Y6PMD2</accession>
<evidence type="ECO:0000313" key="4">
    <source>
        <dbReference type="Proteomes" id="UP000315995"/>
    </source>
</evidence>
<dbReference type="InterPro" id="IPR029058">
    <property type="entry name" value="AB_hydrolase_fold"/>
</dbReference>
<gene>
    <name evidence="3" type="ORF">FIV42_01250</name>
</gene>
<reference evidence="3 4" key="1">
    <citation type="submission" date="2019-06" db="EMBL/GenBank/DDBJ databases">
        <title>Persicimonas caeni gen. nov., sp. nov., a predatory bacterium isolated from solar saltern.</title>
        <authorList>
            <person name="Wang S."/>
        </authorList>
    </citation>
    <scope>NUCLEOTIDE SEQUENCE [LARGE SCALE GENOMIC DNA]</scope>
    <source>
        <strain evidence="3 4">YN101</strain>
    </source>
</reference>